<name>A0A2K3E4A4_CHLRE</name>
<dbReference type="AlphaFoldDB" id="A0A2K3E4A4"/>
<gene>
    <name evidence="1" type="ORF">CHLRE_02g141866v5</name>
</gene>
<organism evidence="1 2">
    <name type="scientific">Chlamydomonas reinhardtii</name>
    <name type="common">Chlamydomonas smithii</name>
    <dbReference type="NCBI Taxonomy" id="3055"/>
    <lineage>
        <taxon>Eukaryota</taxon>
        <taxon>Viridiplantae</taxon>
        <taxon>Chlorophyta</taxon>
        <taxon>core chlorophytes</taxon>
        <taxon>Chlorophyceae</taxon>
        <taxon>CS clade</taxon>
        <taxon>Chlamydomonadales</taxon>
        <taxon>Chlamydomonadaceae</taxon>
        <taxon>Chlamydomonas</taxon>
    </lineage>
</organism>
<dbReference type="EMBL" id="CM008963">
    <property type="protein sequence ID" value="PNW87626.1"/>
    <property type="molecule type" value="Genomic_DNA"/>
</dbReference>
<dbReference type="RefSeq" id="XP_042927881.1">
    <property type="nucleotide sequence ID" value="XM_043060118.1"/>
</dbReference>
<protein>
    <submittedName>
        <fullName evidence="1">Uncharacterized protein</fullName>
    </submittedName>
</protein>
<accession>A0A2K3E4A4</accession>
<proteinExistence type="predicted"/>
<sequence>MALLGQVAAVVDRRLSPAKYAAHTHARPVGVSLEIMQLAASGGDGDAAGSPAVRAAG</sequence>
<dbReference type="GeneID" id="66052550"/>
<evidence type="ECO:0000313" key="2">
    <source>
        <dbReference type="Proteomes" id="UP000006906"/>
    </source>
</evidence>
<dbReference type="KEGG" id="cre:CHLRE_02g141866v5"/>
<dbReference type="Gramene" id="PNW87625">
    <property type="protein sequence ID" value="PNW87625"/>
    <property type="gene ID" value="CHLRE_02g141866v5"/>
</dbReference>
<dbReference type="Proteomes" id="UP000006906">
    <property type="component" value="Chromosome 2"/>
</dbReference>
<reference evidence="1 2" key="1">
    <citation type="journal article" date="2007" name="Science">
        <title>The Chlamydomonas genome reveals the evolution of key animal and plant functions.</title>
        <authorList>
            <person name="Merchant S.S."/>
            <person name="Prochnik S.E."/>
            <person name="Vallon O."/>
            <person name="Harris E.H."/>
            <person name="Karpowicz S.J."/>
            <person name="Witman G.B."/>
            <person name="Terry A."/>
            <person name="Salamov A."/>
            <person name="Fritz-Laylin L.K."/>
            <person name="Marechal-Drouard L."/>
            <person name="Marshall W.F."/>
            <person name="Qu L.H."/>
            <person name="Nelson D.R."/>
            <person name="Sanderfoot A.A."/>
            <person name="Spalding M.H."/>
            <person name="Kapitonov V.V."/>
            <person name="Ren Q."/>
            <person name="Ferris P."/>
            <person name="Lindquist E."/>
            <person name="Shapiro H."/>
            <person name="Lucas S.M."/>
            <person name="Grimwood J."/>
            <person name="Schmutz J."/>
            <person name="Cardol P."/>
            <person name="Cerutti H."/>
            <person name="Chanfreau G."/>
            <person name="Chen C.L."/>
            <person name="Cognat V."/>
            <person name="Croft M.T."/>
            <person name="Dent R."/>
            <person name="Dutcher S."/>
            <person name="Fernandez E."/>
            <person name="Fukuzawa H."/>
            <person name="Gonzalez-Ballester D."/>
            <person name="Gonzalez-Halphen D."/>
            <person name="Hallmann A."/>
            <person name="Hanikenne M."/>
            <person name="Hippler M."/>
            <person name="Inwood W."/>
            <person name="Jabbari K."/>
            <person name="Kalanon M."/>
            <person name="Kuras R."/>
            <person name="Lefebvre P.A."/>
            <person name="Lemaire S.D."/>
            <person name="Lobanov A.V."/>
            <person name="Lohr M."/>
            <person name="Manuell A."/>
            <person name="Meier I."/>
            <person name="Mets L."/>
            <person name="Mittag M."/>
            <person name="Mittelmeier T."/>
            <person name="Moroney J.V."/>
            <person name="Moseley J."/>
            <person name="Napoli C."/>
            <person name="Nedelcu A.M."/>
            <person name="Niyogi K."/>
            <person name="Novoselov S.V."/>
            <person name="Paulsen I.T."/>
            <person name="Pazour G."/>
            <person name="Purton S."/>
            <person name="Ral J.P."/>
            <person name="Riano-Pachon D.M."/>
            <person name="Riekhof W."/>
            <person name="Rymarquis L."/>
            <person name="Schroda M."/>
            <person name="Stern D."/>
            <person name="Umen J."/>
            <person name="Willows R."/>
            <person name="Wilson N."/>
            <person name="Zimmer S.L."/>
            <person name="Allmer J."/>
            <person name="Balk J."/>
            <person name="Bisova K."/>
            <person name="Chen C.J."/>
            <person name="Elias M."/>
            <person name="Gendler K."/>
            <person name="Hauser C."/>
            <person name="Lamb M.R."/>
            <person name="Ledford H."/>
            <person name="Long J.C."/>
            <person name="Minagawa J."/>
            <person name="Page M.D."/>
            <person name="Pan J."/>
            <person name="Pootakham W."/>
            <person name="Roje S."/>
            <person name="Rose A."/>
            <person name="Stahlberg E."/>
            <person name="Terauchi A.M."/>
            <person name="Yang P."/>
            <person name="Ball S."/>
            <person name="Bowler C."/>
            <person name="Dieckmann C.L."/>
            <person name="Gladyshev V.N."/>
            <person name="Green P."/>
            <person name="Jorgensen R."/>
            <person name="Mayfield S."/>
            <person name="Mueller-Roeber B."/>
            <person name="Rajamani S."/>
            <person name="Sayre R.T."/>
            <person name="Brokstein P."/>
            <person name="Dubchak I."/>
            <person name="Goodstein D."/>
            <person name="Hornick L."/>
            <person name="Huang Y.W."/>
            <person name="Jhaveri J."/>
            <person name="Luo Y."/>
            <person name="Martinez D."/>
            <person name="Ngau W.C."/>
            <person name="Otillar B."/>
            <person name="Poliakov A."/>
            <person name="Porter A."/>
            <person name="Szajkowski L."/>
            <person name="Werner G."/>
            <person name="Zhou K."/>
            <person name="Grigoriev I.V."/>
            <person name="Rokhsar D.S."/>
            <person name="Grossman A.R."/>
        </authorList>
    </citation>
    <scope>NUCLEOTIDE SEQUENCE [LARGE SCALE GENOMIC DNA]</scope>
    <source>
        <strain evidence="2">CC-503</strain>
        <strain evidence="1">CC-503 cw92 mt+</strain>
    </source>
</reference>
<dbReference type="Gramene" id="PNW87626">
    <property type="protein sequence ID" value="PNW87626"/>
    <property type="gene ID" value="CHLRE_02g141866v5"/>
</dbReference>
<dbReference type="EMBL" id="CM008963">
    <property type="protein sequence ID" value="PNW87625.1"/>
    <property type="molecule type" value="Genomic_DNA"/>
</dbReference>
<reference evidence="1" key="2">
    <citation type="submission" date="2017-07" db="EMBL/GenBank/DDBJ databases">
        <title>WGS assembly of Chlamydomonas reinhardtii.</title>
        <authorList>
            <consortium name="Chlamydomonas Annotation Team"/>
            <consortium name="JGI Annotation Team"/>
            <person name="Merchant S.S."/>
            <person name="Prochnik S.E."/>
            <person name="Vallon O."/>
            <person name="Harris E.H."/>
            <person name="Karpowicz S.J."/>
            <person name="Witman G.B."/>
            <person name="Terry A."/>
            <person name="Salamov A."/>
            <person name="Fritz-Laylin L.K."/>
            <person name="Marechal-Drouard L."/>
            <person name="Marshall W.F."/>
            <person name="Qu L.H."/>
            <person name="Nelson D.R."/>
            <person name="Sanderfoot A.A."/>
            <person name="Spalding M.H."/>
            <person name="Kapitonov V.V."/>
            <person name="Ren Q."/>
            <person name="Ferris P."/>
            <person name="Lindquist E."/>
            <person name="Shapiro H."/>
            <person name="Lucas S.M."/>
            <person name="Grimwood J."/>
            <person name="Schmutz J."/>
            <person name="Grigoriev I.V."/>
            <person name="Rokhsar D.S."/>
        </authorList>
    </citation>
    <scope>NUCLEOTIDE SEQUENCE</scope>
    <source>
        <strain evidence="1">CC-503 cw92 mt+</strain>
    </source>
</reference>
<dbReference type="RefSeq" id="XP_042927880.1">
    <property type="nucleotide sequence ID" value="XM_043060119.1"/>
</dbReference>
<keyword evidence="2" id="KW-1185">Reference proteome</keyword>
<evidence type="ECO:0000313" key="1">
    <source>
        <dbReference type="EMBL" id="PNW87625.1"/>
    </source>
</evidence>